<dbReference type="PANTHER" id="PTHR42760">
    <property type="entry name" value="SHORT-CHAIN DEHYDROGENASES/REDUCTASES FAMILY MEMBER"/>
    <property type="match status" value="1"/>
</dbReference>
<dbReference type="PRINTS" id="PR00081">
    <property type="entry name" value="GDHRDH"/>
</dbReference>
<dbReference type="CDD" id="cd05233">
    <property type="entry name" value="SDR_c"/>
    <property type="match status" value="1"/>
</dbReference>
<sequence>MQLKNRVVLITGASGGIGKTIARKFARKGCRLILHSKDKATIEGIRKELCDKKTECISVSADFRKLKEIKLMFDEIRKTYSSLDVIVNVSGVERIYTDPLDTHQWKEVMDVNLFGAVECSREALRMMNGGGVIINISSVAGKPGVAYYGESLSYSISKSALNTFSENLAIMLAPRIRVVSISPGHTLTPMWNLSSEKEKKEYEERVPLKRFITPQEIAHAVIAVAENDAITGTNIVVDAGLSLKEIR</sequence>
<organism evidence="2 3">
    <name type="scientific">Candidatus Woesebacteria bacterium RIFCSPHIGHO2_02_FULL_39_13</name>
    <dbReference type="NCBI Taxonomy" id="1802505"/>
    <lineage>
        <taxon>Bacteria</taxon>
        <taxon>Candidatus Woeseibacteriota</taxon>
    </lineage>
</organism>
<dbReference type="Proteomes" id="UP000177169">
    <property type="component" value="Unassembled WGS sequence"/>
</dbReference>
<dbReference type="GO" id="GO:0016616">
    <property type="term" value="F:oxidoreductase activity, acting on the CH-OH group of donors, NAD or NADP as acceptor"/>
    <property type="evidence" value="ECO:0007669"/>
    <property type="project" value="TreeGrafter"/>
</dbReference>
<evidence type="ECO:0000313" key="3">
    <source>
        <dbReference type="Proteomes" id="UP000177169"/>
    </source>
</evidence>
<comment type="caution">
    <text evidence="2">The sequence shown here is derived from an EMBL/GenBank/DDBJ whole genome shotgun (WGS) entry which is preliminary data.</text>
</comment>
<evidence type="ECO:0000256" key="1">
    <source>
        <dbReference type="ARBA" id="ARBA00006484"/>
    </source>
</evidence>
<evidence type="ECO:0008006" key="4">
    <source>
        <dbReference type="Google" id="ProtNLM"/>
    </source>
</evidence>
<dbReference type="InterPro" id="IPR002347">
    <property type="entry name" value="SDR_fam"/>
</dbReference>
<dbReference type="FunFam" id="3.40.50.720:FF:000084">
    <property type="entry name" value="Short-chain dehydrogenase reductase"/>
    <property type="match status" value="1"/>
</dbReference>
<dbReference type="Gene3D" id="3.40.50.720">
    <property type="entry name" value="NAD(P)-binding Rossmann-like Domain"/>
    <property type="match status" value="1"/>
</dbReference>
<gene>
    <name evidence="2" type="ORF">A3D01_01410</name>
</gene>
<dbReference type="AlphaFoldDB" id="A0A1F7Z485"/>
<comment type="similarity">
    <text evidence="1">Belongs to the short-chain dehydrogenases/reductases (SDR) family.</text>
</comment>
<reference evidence="2 3" key="1">
    <citation type="journal article" date="2016" name="Nat. Commun.">
        <title>Thousands of microbial genomes shed light on interconnected biogeochemical processes in an aquifer system.</title>
        <authorList>
            <person name="Anantharaman K."/>
            <person name="Brown C.T."/>
            <person name="Hug L.A."/>
            <person name="Sharon I."/>
            <person name="Castelle C.J."/>
            <person name="Probst A.J."/>
            <person name="Thomas B.C."/>
            <person name="Singh A."/>
            <person name="Wilkins M.J."/>
            <person name="Karaoz U."/>
            <person name="Brodie E.L."/>
            <person name="Williams K.H."/>
            <person name="Hubbard S.S."/>
            <person name="Banfield J.F."/>
        </authorList>
    </citation>
    <scope>NUCLEOTIDE SEQUENCE [LARGE SCALE GENOMIC DNA]</scope>
</reference>
<protein>
    <recommendedName>
        <fullName evidence="4">SDR family oxidoreductase</fullName>
    </recommendedName>
</protein>
<proteinExistence type="inferred from homology"/>
<dbReference type="PRINTS" id="PR00080">
    <property type="entry name" value="SDRFAMILY"/>
</dbReference>
<dbReference type="STRING" id="1802505.A3D01_01410"/>
<name>A0A1F7Z485_9BACT</name>
<dbReference type="InterPro" id="IPR036291">
    <property type="entry name" value="NAD(P)-bd_dom_sf"/>
</dbReference>
<dbReference type="GO" id="GO:0030497">
    <property type="term" value="P:fatty acid elongation"/>
    <property type="evidence" value="ECO:0007669"/>
    <property type="project" value="TreeGrafter"/>
</dbReference>
<evidence type="ECO:0000313" key="2">
    <source>
        <dbReference type="EMBL" id="OGM33595.1"/>
    </source>
</evidence>
<dbReference type="SUPFAM" id="SSF51735">
    <property type="entry name" value="NAD(P)-binding Rossmann-fold domains"/>
    <property type="match status" value="1"/>
</dbReference>
<dbReference type="PANTHER" id="PTHR42760:SF40">
    <property type="entry name" value="3-OXOACYL-[ACYL-CARRIER-PROTEIN] REDUCTASE, CHLOROPLASTIC"/>
    <property type="match status" value="1"/>
</dbReference>
<accession>A0A1F7Z485</accession>
<dbReference type="Pfam" id="PF13561">
    <property type="entry name" value="adh_short_C2"/>
    <property type="match status" value="1"/>
</dbReference>
<dbReference type="EMBL" id="MGGR01000016">
    <property type="protein sequence ID" value="OGM33595.1"/>
    <property type="molecule type" value="Genomic_DNA"/>
</dbReference>